<dbReference type="STRING" id="1137991.SAMN05660642_00756"/>
<dbReference type="Proteomes" id="UP000198680">
    <property type="component" value="Unassembled WGS sequence"/>
</dbReference>
<evidence type="ECO:0000313" key="3">
    <source>
        <dbReference type="Proteomes" id="UP000198680"/>
    </source>
</evidence>
<evidence type="ECO:0000256" key="1">
    <source>
        <dbReference type="SAM" id="MobiDB-lite"/>
    </source>
</evidence>
<accession>A0A1G9MS32</accession>
<feature type="region of interest" description="Disordered" evidence="1">
    <location>
        <begin position="59"/>
        <end position="78"/>
    </location>
</feature>
<organism evidence="2 3">
    <name type="scientific">Geodermatophilus siccatus</name>
    <dbReference type="NCBI Taxonomy" id="1137991"/>
    <lineage>
        <taxon>Bacteria</taxon>
        <taxon>Bacillati</taxon>
        <taxon>Actinomycetota</taxon>
        <taxon>Actinomycetes</taxon>
        <taxon>Geodermatophilales</taxon>
        <taxon>Geodermatophilaceae</taxon>
        <taxon>Geodermatophilus</taxon>
    </lineage>
</organism>
<feature type="region of interest" description="Disordered" evidence="1">
    <location>
        <begin position="1"/>
        <end position="25"/>
    </location>
</feature>
<keyword evidence="3" id="KW-1185">Reference proteome</keyword>
<proteinExistence type="predicted"/>
<dbReference type="AlphaFoldDB" id="A0A1G9MS32"/>
<dbReference type="EMBL" id="FNHE01000002">
    <property type="protein sequence ID" value="SDL77078.1"/>
    <property type="molecule type" value="Genomic_DNA"/>
</dbReference>
<evidence type="ECO:0000313" key="2">
    <source>
        <dbReference type="EMBL" id="SDL77078.1"/>
    </source>
</evidence>
<name>A0A1G9MS32_9ACTN</name>
<feature type="compositionally biased region" description="Low complexity" evidence="1">
    <location>
        <begin position="8"/>
        <end position="25"/>
    </location>
</feature>
<gene>
    <name evidence="2" type="ORF">SAMN05660642_00756</name>
</gene>
<sequence length="78" mass="8098">MRPRRAPPSRIRASRAAGSAPPVARSPLEAREVIASRYDESPSGADVLAEPVVVRATGTTVVPKARSRGPRGGGRPAS</sequence>
<protein>
    <submittedName>
        <fullName evidence="2">Uncharacterized protein</fullName>
    </submittedName>
</protein>
<reference evidence="3" key="1">
    <citation type="submission" date="2016-10" db="EMBL/GenBank/DDBJ databases">
        <authorList>
            <person name="Varghese N."/>
            <person name="Submissions S."/>
        </authorList>
    </citation>
    <scope>NUCLEOTIDE SEQUENCE [LARGE SCALE GENOMIC DNA]</scope>
    <source>
        <strain evidence="3">DSM 45419</strain>
    </source>
</reference>